<organism evidence="15 16">
    <name type="scientific">Atractosteus spatula</name>
    <name type="common">Alligator gar</name>
    <name type="synonym">Lepisosteus spatula</name>
    <dbReference type="NCBI Taxonomy" id="7917"/>
    <lineage>
        <taxon>Eukaryota</taxon>
        <taxon>Metazoa</taxon>
        <taxon>Chordata</taxon>
        <taxon>Craniata</taxon>
        <taxon>Vertebrata</taxon>
        <taxon>Euteleostomi</taxon>
        <taxon>Actinopterygii</taxon>
        <taxon>Neopterygii</taxon>
        <taxon>Holostei</taxon>
        <taxon>Semionotiformes</taxon>
        <taxon>Lepisosteidae</taxon>
        <taxon>Atractosteus</taxon>
    </lineage>
</organism>
<evidence type="ECO:0000256" key="10">
    <source>
        <dbReference type="ARBA" id="ARBA00023170"/>
    </source>
</evidence>
<dbReference type="Pfam" id="PF13853">
    <property type="entry name" value="7tm_4"/>
    <property type="match status" value="1"/>
</dbReference>
<feature type="domain" description="G-protein coupled receptors family 1 profile" evidence="14">
    <location>
        <begin position="43"/>
        <end position="292"/>
    </location>
</feature>
<evidence type="ECO:0000256" key="6">
    <source>
        <dbReference type="ARBA" id="ARBA00022989"/>
    </source>
</evidence>
<dbReference type="SUPFAM" id="SSF81321">
    <property type="entry name" value="Family A G protein-coupled receptor-like"/>
    <property type="match status" value="1"/>
</dbReference>
<dbReference type="PANTHER" id="PTHR26450:SF391">
    <property type="entry name" value="ODORANT RECEPTOR-RELATED"/>
    <property type="match status" value="1"/>
</dbReference>
<keyword evidence="8 13" id="KW-0472">Membrane</keyword>
<keyword evidence="5" id="KW-0552">Olfaction</keyword>
<name>A0A8J7NHN1_ATRSP</name>
<keyword evidence="9" id="KW-1015">Disulfide bond</keyword>
<evidence type="ECO:0000256" key="7">
    <source>
        <dbReference type="ARBA" id="ARBA00023040"/>
    </source>
</evidence>
<comment type="subcellular location">
    <subcellularLocation>
        <location evidence="1">Cell membrane</location>
        <topology evidence="1">Multi-pass membrane protein</topology>
    </subcellularLocation>
</comment>
<keyword evidence="6 13" id="KW-1133">Transmembrane helix</keyword>
<dbReference type="GO" id="GO:0005886">
    <property type="term" value="C:plasma membrane"/>
    <property type="evidence" value="ECO:0007669"/>
    <property type="project" value="UniProtKB-SubCell"/>
</dbReference>
<evidence type="ECO:0000256" key="3">
    <source>
        <dbReference type="ARBA" id="ARBA00022606"/>
    </source>
</evidence>
<keyword evidence="7" id="KW-0297">G-protein coupled receptor</keyword>
<feature type="transmembrane region" description="Helical" evidence="13">
    <location>
        <begin position="100"/>
        <end position="122"/>
    </location>
</feature>
<dbReference type="AlphaFoldDB" id="A0A8J7NHN1"/>
<evidence type="ECO:0000256" key="4">
    <source>
        <dbReference type="ARBA" id="ARBA00022692"/>
    </source>
</evidence>
<keyword evidence="11" id="KW-0325">Glycoprotein</keyword>
<dbReference type="SMART" id="SM01381">
    <property type="entry name" value="7TM_GPCR_Srsx"/>
    <property type="match status" value="1"/>
</dbReference>
<feature type="transmembrane region" description="Helical" evidence="13">
    <location>
        <begin position="62"/>
        <end position="80"/>
    </location>
</feature>
<evidence type="ECO:0000256" key="8">
    <source>
        <dbReference type="ARBA" id="ARBA00023136"/>
    </source>
</evidence>
<feature type="non-terminal residue" evidence="15">
    <location>
        <position position="1"/>
    </location>
</feature>
<evidence type="ECO:0000256" key="13">
    <source>
        <dbReference type="SAM" id="Phobius"/>
    </source>
</evidence>
<dbReference type="EMBL" id="JAAWVO010011661">
    <property type="protein sequence ID" value="MBN3313431.1"/>
    <property type="molecule type" value="Genomic_DNA"/>
</dbReference>
<keyword evidence="10" id="KW-0675">Receptor</keyword>
<evidence type="ECO:0000256" key="12">
    <source>
        <dbReference type="ARBA" id="ARBA00023224"/>
    </source>
</evidence>
<dbReference type="PRINTS" id="PR00237">
    <property type="entry name" value="GPCRRHODOPSN"/>
</dbReference>
<accession>A0A8J7NHN1</accession>
<feature type="transmembrane region" description="Helical" evidence="13">
    <location>
        <begin position="199"/>
        <end position="225"/>
    </location>
</feature>
<dbReference type="FunFam" id="1.20.1070.10:FF:000024">
    <property type="entry name" value="Olfactory receptor"/>
    <property type="match status" value="1"/>
</dbReference>
<dbReference type="Gene3D" id="1.20.1070.10">
    <property type="entry name" value="Rhodopsin 7-helix transmembrane proteins"/>
    <property type="match status" value="1"/>
</dbReference>
<dbReference type="GO" id="GO:0004984">
    <property type="term" value="F:olfactory receptor activity"/>
    <property type="evidence" value="ECO:0007669"/>
    <property type="project" value="InterPro"/>
</dbReference>
<reference evidence="15" key="1">
    <citation type="journal article" date="2021" name="Cell">
        <title>Tracing the genetic footprints of vertebrate landing in non-teleost ray-finned fishes.</title>
        <authorList>
            <person name="Bi X."/>
            <person name="Wang K."/>
            <person name="Yang L."/>
            <person name="Pan H."/>
            <person name="Jiang H."/>
            <person name="Wei Q."/>
            <person name="Fang M."/>
            <person name="Yu H."/>
            <person name="Zhu C."/>
            <person name="Cai Y."/>
            <person name="He Y."/>
            <person name="Gan X."/>
            <person name="Zeng H."/>
            <person name="Yu D."/>
            <person name="Zhu Y."/>
            <person name="Jiang H."/>
            <person name="Qiu Q."/>
            <person name="Yang H."/>
            <person name="Zhang Y.E."/>
            <person name="Wang W."/>
            <person name="Zhu M."/>
            <person name="He S."/>
            <person name="Zhang G."/>
        </authorList>
    </citation>
    <scope>NUCLEOTIDE SEQUENCE</scope>
    <source>
        <strain evidence="15">Allg_001</strain>
    </source>
</reference>
<dbReference type="GO" id="GO:0004930">
    <property type="term" value="F:G protein-coupled receptor activity"/>
    <property type="evidence" value="ECO:0007669"/>
    <property type="project" value="UniProtKB-KW"/>
</dbReference>
<protein>
    <submittedName>
        <fullName evidence="15">O52E8 protein</fullName>
    </submittedName>
</protein>
<evidence type="ECO:0000256" key="2">
    <source>
        <dbReference type="ARBA" id="ARBA00022475"/>
    </source>
</evidence>
<evidence type="ECO:0000256" key="5">
    <source>
        <dbReference type="ARBA" id="ARBA00022725"/>
    </source>
</evidence>
<dbReference type="InterPro" id="IPR000725">
    <property type="entry name" value="Olfact_rcpt"/>
</dbReference>
<dbReference type="InterPro" id="IPR050402">
    <property type="entry name" value="OR51/52/56-like"/>
</dbReference>
<dbReference type="InterPro" id="IPR000276">
    <property type="entry name" value="GPCR_Rhodpsn"/>
</dbReference>
<sequence length="325" mass="36665">MQQYQGGNFSHTDFFFTGFYGLEDQRWLLFFPFILMFMLSTFANSVLIFVIKTQKSLHSPMCVLIGAMACVDLGMPTVFIPKMLLGFLFNWDSISLLGCLVQMFFIHFVGSFQTSILLCMALDRYAAICIPLRYNDYMNIPNSIKFIVATVVRNGTFVVIVVILAGNLPYCSSNLIDHCFCEHMALVSLACGSTVLNSVFGLVAVFCVITVDCICIVVSYVKIFYSVFKSGKSSRKAIHTCTTHIIVMCVTYTCTMTAFLSYRIRNSLSPNVRVLISIMYMFLPCCFNPFIYGIRTKEIREQLLKLFQSPKIIHSSVTVSSVISK</sequence>
<evidence type="ECO:0000256" key="11">
    <source>
        <dbReference type="ARBA" id="ARBA00023180"/>
    </source>
</evidence>
<gene>
    <name evidence="15" type="primary">Or52e8</name>
    <name evidence="15" type="ORF">GTO95_0005278</name>
</gene>
<dbReference type="InterPro" id="IPR017452">
    <property type="entry name" value="GPCR_Rhodpsn_7TM"/>
</dbReference>
<keyword evidence="4 13" id="KW-0812">Transmembrane</keyword>
<dbReference type="Proteomes" id="UP000736164">
    <property type="component" value="Unassembled WGS sequence"/>
</dbReference>
<feature type="transmembrane region" description="Helical" evidence="13">
    <location>
        <begin position="143"/>
        <end position="165"/>
    </location>
</feature>
<feature type="non-terminal residue" evidence="15">
    <location>
        <position position="325"/>
    </location>
</feature>
<evidence type="ECO:0000256" key="1">
    <source>
        <dbReference type="ARBA" id="ARBA00004651"/>
    </source>
</evidence>
<evidence type="ECO:0000313" key="15">
    <source>
        <dbReference type="EMBL" id="MBN3313431.1"/>
    </source>
</evidence>
<evidence type="ECO:0000259" key="14">
    <source>
        <dbReference type="PROSITE" id="PS50262"/>
    </source>
</evidence>
<keyword evidence="12" id="KW-0807">Transducer</keyword>
<evidence type="ECO:0000256" key="9">
    <source>
        <dbReference type="ARBA" id="ARBA00023157"/>
    </source>
</evidence>
<keyword evidence="2" id="KW-1003">Cell membrane</keyword>
<feature type="transmembrane region" description="Helical" evidence="13">
    <location>
        <begin position="237"/>
        <end position="262"/>
    </location>
</feature>
<evidence type="ECO:0000313" key="16">
    <source>
        <dbReference type="Proteomes" id="UP000736164"/>
    </source>
</evidence>
<feature type="transmembrane region" description="Helical" evidence="13">
    <location>
        <begin position="274"/>
        <end position="294"/>
    </location>
</feature>
<proteinExistence type="predicted"/>
<dbReference type="PROSITE" id="PS50262">
    <property type="entry name" value="G_PROTEIN_RECEP_F1_2"/>
    <property type="match status" value="1"/>
</dbReference>
<keyword evidence="16" id="KW-1185">Reference proteome</keyword>
<dbReference type="PRINTS" id="PR00245">
    <property type="entry name" value="OLFACTORYR"/>
</dbReference>
<feature type="transmembrane region" description="Helical" evidence="13">
    <location>
        <begin position="27"/>
        <end position="50"/>
    </location>
</feature>
<comment type="caution">
    <text evidence="15">The sequence shown here is derived from an EMBL/GenBank/DDBJ whole genome shotgun (WGS) entry which is preliminary data.</text>
</comment>
<dbReference type="PANTHER" id="PTHR26450">
    <property type="entry name" value="OLFACTORY RECEPTOR 56B1-RELATED"/>
    <property type="match status" value="1"/>
</dbReference>
<keyword evidence="3" id="KW-0716">Sensory transduction</keyword>